<dbReference type="PROSITE" id="PS50977">
    <property type="entry name" value="HTH_TETR_2"/>
    <property type="match status" value="1"/>
</dbReference>
<dbReference type="Pfam" id="PF00440">
    <property type="entry name" value="TetR_N"/>
    <property type="match status" value="1"/>
</dbReference>
<comment type="caution">
    <text evidence="5">The sequence shown here is derived from an EMBL/GenBank/DDBJ whole genome shotgun (WGS) entry which is preliminary data.</text>
</comment>
<name>A0ABS6JHS5_9BACI</name>
<proteinExistence type="predicted"/>
<dbReference type="InterPro" id="IPR050624">
    <property type="entry name" value="HTH-type_Tx_Regulator"/>
</dbReference>
<evidence type="ECO:0000313" key="5">
    <source>
        <dbReference type="EMBL" id="MBU9713219.1"/>
    </source>
</evidence>
<evidence type="ECO:0000256" key="3">
    <source>
        <dbReference type="PROSITE-ProRule" id="PRU00335"/>
    </source>
</evidence>
<dbReference type="EMBL" id="JAHQCS010000129">
    <property type="protein sequence ID" value="MBU9713219.1"/>
    <property type="molecule type" value="Genomic_DNA"/>
</dbReference>
<reference evidence="5 6" key="1">
    <citation type="submission" date="2021-06" db="EMBL/GenBank/DDBJ databases">
        <title>Bacillus sp. RD4P76, an endophyte from a halophyte.</title>
        <authorList>
            <person name="Sun J.-Q."/>
        </authorList>
    </citation>
    <scope>NUCLEOTIDE SEQUENCE [LARGE SCALE GENOMIC DNA]</scope>
    <source>
        <strain evidence="5 6">CGMCC 1.15917</strain>
    </source>
</reference>
<evidence type="ECO:0000256" key="2">
    <source>
        <dbReference type="ARBA" id="ARBA00023125"/>
    </source>
</evidence>
<feature type="domain" description="HTH tetR-type" evidence="4">
    <location>
        <begin position="9"/>
        <end position="69"/>
    </location>
</feature>
<protein>
    <submittedName>
        <fullName evidence="5">TetR/AcrR family transcriptional regulator</fullName>
    </submittedName>
</protein>
<dbReference type="Proteomes" id="UP000784880">
    <property type="component" value="Unassembled WGS sequence"/>
</dbReference>
<keyword evidence="2 3" id="KW-0238">DNA-binding</keyword>
<accession>A0ABS6JHS5</accession>
<evidence type="ECO:0000256" key="1">
    <source>
        <dbReference type="ARBA" id="ARBA00022491"/>
    </source>
</evidence>
<evidence type="ECO:0000313" key="6">
    <source>
        <dbReference type="Proteomes" id="UP000784880"/>
    </source>
</evidence>
<sequence>MDGFQRRRELKKKEILKTSLDLFMNFGVQKVSIAEIAEKANVSQVTIYNYFDSKDNLVHETIIYYIDEAWEEGQKVIDSDMHFPEKIKQLIFNKKQAAENIHEDFYLYFMKEYANGISYIEDFYQKKSLPKLLELFNEGKETGYVDPEISNEAILFYIHMIREYMQKEEVYSKILPYTEDITKLLFYGIAGKITDNYDDE</sequence>
<dbReference type="InterPro" id="IPR001647">
    <property type="entry name" value="HTH_TetR"/>
</dbReference>
<keyword evidence="6" id="KW-1185">Reference proteome</keyword>
<organism evidence="5 6">
    <name type="scientific">Evansella tamaricis</name>
    <dbReference type="NCBI Taxonomy" id="2069301"/>
    <lineage>
        <taxon>Bacteria</taxon>
        <taxon>Bacillati</taxon>
        <taxon>Bacillota</taxon>
        <taxon>Bacilli</taxon>
        <taxon>Bacillales</taxon>
        <taxon>Bacillaceae</taxon>
        <taxon>Evansella</taxon>
    </lineage>
</organism>
<dbReference type="RefSeq" id="WP_217067384.1">
    <property type="nucleotide sequence ID" value="NZ_JAHQCS010000129.1"/>
</dbReference>
<keyword evidence="1" id="KW-0678">Repressor</keyword>
<gene>
    <name evidence="5" type="ORF">KS419_15925</name>
</gene>
<dbReference type="PANTHER" id="PTHR43479">
    <property type="entry name" value="ACREF/ENVCD OPERON REPRESSOR-RELATED"/>
    <property type="match status" value="1"/>
</dbReference>
<dbReference type="PANTHER" id="PTHR43479:SF21">
    <property type="entry name" value="TRANSCRIPTIONAL REGULATOR, TETR FAMILY"/>
    <property type="match status" value="1"/>
</dbReference>
<evidence type="ECO:0000259" key="4">
    <source>
        <dbReference type="PROSITE" id="PS50977"/>
    </source>
</evidence>
<feature type="DNA-binding region" description="H-T-H motif" evidence="3">
    <location>
        <begin position="32"/>
        <end position="51"/>
    </location>
</feature>